<reference evidence="1 2" key="1">
    <citation type="submission" date="2023-04" db="EMBL/GenBank/DDBJ databases">
        <title>Genome of Basidiobolus ranarum AG-B5.</title>
        <authorList>
            <person name="Stajich J.E."/>
            <person name="Carter-House D."/>
            <person name="Gryganskyi A."/>
        </authorList>
    </citation>
    <scope>NUCLEOTIDE SEQUENCE [LARGE SCALE GENOMIC DNA]</scope>
    <source>
        <strain evidence="1 2">AG-B5</strain>
    </source>
</reference>
<proteinExistence type="predicted"/>
<comment type="caution">
    <text evidence="1">The sequence shown here is derived from an EMBL/GenBank/DDBJ whole genome shotgun (WGS) entry which is preliminary data.</text>
</comment>
<dbReference type="Pfam" id="PF04724">
    <property type="entry name" value="Glyco_transf_17"/>
    <property type="match status" value="1"/>
</dbReference>
<accession>A0ABR2WEP7</accession>
<organism evidence="1 2">
    <name type="scientific">Basidiobolus ranarum</name>
    <dbReference type="NCBI Taxonomy" id="34480"/>
    <lineage>
        <taxon>Eukaryota</taxon>
        <taxon>Fungi</taxon>
        <taxon>Fungi incertae sedis</taxon>
        <taxon>Zoopagomycota</taxon>
        <taxon>Entomophthoromycotina</taxon>
        <taxon>Basidiobolomycetes</taxon>
        <taxon>Basidiobolales</taxon>
        <taxon>Basidiobolaceae</taxon>
        <taxon>Basidiobolus</taxon>
    </lineage>
</organism>
<dbReference type="Proteomes" id="UP001479436">
    <property type="component" value="Unassembled WGS sequence"/>
</dbReference>
<evidence type="ECO:0000313" key="1">
    <source>
        <dbReference type="EMBL" id="KAK9759980.1"/>
    </source>
</evidence>
<keyword evidence="2" id="KW-1185">Reference proteome</keyword>
<sequence>MDSWRASVQLYKPGSTTYTHERQTDKILADAGWHCTFCFPKIEDFQFKMLAYSHADRVTNMRLMDDEVIRHKICSGENIFDFLPEVFTFKDLLLRWGSIDTTFLFIDVPDYLLLNANRLKYLLPGGCARLE</sequence>
<dbReference type="InterPro" id="IPR006813">
    <property type="entry name" value="Glyco_trans_17"/>
</dbReference>
<dbReference type="PANTHER" id="PTHR12224:SF0">
    <property type="entry name" value="BETA-1,4-MANNOSYL-GLYCOPROTEIN 4-BETA-N-ACETYLGLUCOSAMINYLTRANSFERASE"/>
    <property type="match status" value="1"/>
</dbReference>
<dbReference type="EMBL" id="JASJQH010002714">
    <property type="protein sequence ID" value="KAK9759980.1"/>
    <property type="molecule type" value="Genomic_DNA"/>
</dbReference>
<name>A0ABR2WEP7_9FUNG</name>
<gene>
    <name evidence="1" type="ORF">K7432_016446</name>
</gene>
<evidence type="ECO:0000313" key="2">
    <source>
        <dbReference type="Proteomes" id="UP001479436"/>
    </source>
</evidence>
<protein>
    <submittedName>
        <fullName evidence="1">Uncharacterized protein</fullName>
    </submittedName>
</protein>
<dbReference type="PANTHER" id="PTHR12224">
    <property type="entry name" value="BETA-1,4-MANNOSYL-GLYCOPROTEIN BETA-1,4-N-ACETYLGLUCOSAMINYL-TRANSFERASE"/>
    <property type="match status" value="1"/>
</dbReference>